<dbReference type="OrthoDB" id="4211at2759"/>
<dbReference type="EMBL" id="KK105667">
    <property type="protein sequence ID" value="KIY92387.1"/>
    <property type="molecule type" value="Genomic_DNA"/>
</dbReference>
<name>A0A0D2IWM6_9CHLO</name>
<organism evidence="1 2">
    <name type="scientific">Monoraphidium neglectum</name>
    <dbReference type="NCBI Taxonomy" id="145388"/>
    <lineage>
        <taxon>Eukaryota</taxon>
        <taxon>Viridiplantae</taxon>
        <taxon>Chlorophyta</taxon>
        <taxon>core chlorophytes</taxon>
        <taxon>Chlorophyceae</taxon>
        <taxon>CS clade</taxon>
        <taxon>Sphaeropleales</taxon>
        <taxon>Selenastraceae</taxon>
        <taxon>Monoraphidium</taxon>
    </lineage>
</organism>
<evidence type="ECO:0000313" key="2">
    <source>
        <dbReference type="Proteomes" id="UP000054498"/>
    </source>
</evidence>
<accession>A0A0D2IWM6</accession>
<keyword evidence="2" id="KW-1185">Reference proteome</keyword>
<dbReference type="GeneID" id="25733252"/>
<dbReference type="AlphaFoldDB" id="A0A0D2IWM6"/>
<dbReference type="Proteomes" id="UP000054498">
    <property type="component" value="Unassembled WGS sequence"/>
</dbReference>
<sequence>MTAARSQREAAPPGLINGMLGGNFAAMEGLGDAVMRPFLQDVLQFGPLVKTMTGQMVRDPAIVPQLIAHIGLGPLIQWTGHVAALGVYSGLHAAAAPALAASVLPRLAPREAYRLRRRMEAWEFGSGGDYKM</sequence>
<dbReference type="PANTHER" id="PTHR32098">
    <property type="entry name" value="LYCOPENE BETA/EPSILON CYCLASE PROTEIN"/>
    <property type="match status" value="1"/>
</dbReference>
<dbReference type="STRING" id="145388.A0A0D2IWM6"/>
<proteinExistence type="predicted"/>
<gene>
    <name evidence="1" type="ORF">MNEG_15577</name>
</gene>
<dbReference type="RefSeq" id="XP_013891407.1">
    <property type="nucleotide sequence ID" value="XM_014035953.1"/>
</dbReference>
<dbReference type="KEGG" id="mng:MNEG_15577"/>
<evidence type="ECO:0000313" key="1">
    <source>
        <dbReference type="EMBL" id="KIY92387.1"/>
    </source>
</evidence>
<reference evidence="1 2" key="1">
    <citation type="journal article" date="2013" name="BMC Genomics">
        <title>Reconstruction of the lipid metabolism for the microalga Monoraphidium neglectum from its genome sequence reveals characteristics suitable for biofuel production.</title>
        <authorList>
            <person name="Bogen C."/>
            <person name="Al-Dilaimi A."/>
            <person name="Albersmeier A."/>
            <person name="Wichmann J."/>
            <person name="Grundmann M."/>
            <person name="Rupp O."/>
            <person name="Lauersen K.J."/>
            <person name="Blifernez-Klassen O."/>
            <person name="Kalinowski J."/>
            <person name="Goesmann A."/>
            <person name="Mussgnug J.H."/>
            <person name="Kruse O."/>
        </authorList>
    </citation>
    <scope>NUCLEOTIDE SEQUENCE [LARGE SCALE GENOMIC DNA]</scope>
    <source>
        <strain evidence="1 2">SAG 48.87</strain>
    </source>
</reference>
<dbReference type="PANTHER" id="PTHR32098:SF5">
    <property type="entry name" value="LYCOPENE BETA_EPSILON CYCLASE PROTEIN"/>
    <property type="match status" value="1"/>
</dbReference>
<protein>
    <submittedName>
        <fullName evidence="1">Uncharacterized protein</fullName>
    </submittedName>
</protein>